<evidence type="ECO:0000256" key="2">
    <source>
        <dbReference type="ARBA" id="ARBA00022630"/>
    </source>
</evidence>
<gene>
    <name evidence="7" type="ORF">NEMBOFW57_001308</name>
</gene>
<evidence type="ECO:0000313" key="8">
    <source>
        <dbReference type="Proteomes" id="UP001197093"/>
    </source>
</evidence>
<dbReference type="GO" id="GO:0016491">
    <property type="term" value="F:oxidoreductase activity"/>
    <property type="evidence" value="ECO:0007669"/>
    <property type="project" value="UniProtKB-KW"/>
</dbReference>
<dbReference type="Proteomes" id="UP001197093">
    <property type="component" value="Unassembled WGS sequence"/>
</dbReference>
<dbReference type="InterPro" id="IPR050416">
    <property type="entry name" value="FAD-linked_Oxidoreductase"/>
</dbReference>
<keyword evidence="3" id="KW-0274">FAD</keyword>
<keyword evidence="4" id="KW-0560">Oxidoreductase</keyword>
<dbReference type="InterPro" id="IPR006094">
    <property type="entry name" value="Oxid_FAD_bind_N"/>
</dbReference>
<dbReference type="Gene3D" id="3.40.462.20">
    <property type="match status" value="1"/>
</dbReference>
<accession>A0AAD4F1L1</accession>
<sequence length="481" mass="51218">MHISPFLLVAALGSSAFGKKTKGPCACSNAALEHCLKTKGVPYKVRCDSDWAEYSTTLNLRLPITPAVIAVPDNTRHVSAAVVCAGRNGVKVQAKSGGHSYGSYSSGGGIDGQVEIDLRNFNKTVLSSDGTNIAEVGGGVRLGPMATAFSRAWGLALDHIVELNVVLANGTETRASPKKNADLYWGLRGGADSLGIVTSFFLKTNPAPEEVTNFNYQLNTITESVEKAVDAFTKLQNYISNSTAVDRRLSFALQTHVGPDPSTGAIGKMFLVTGTFLGGLAEYTASIEPEMLRGLPAPTARDVQSRDWTTSLAALSPDGSLAGTPLHLAFFANSVTIDAPGMNKAALTSYFTYMFNGPAPPVPYISSMELWGGADTQINLPGKDASFAAFPHRNIFWTANNQAGAPGFPFPNEGIPFLNGLRDALVKGLDVKTAAYQNLLDTSLTRDQAHALYYGDAVLKRLQGLKAVYDSKNVFWNPQSV</sequence>
<dbReference type="PROSITE" id="PS51387">
    <property type="entry name" value="FAD_PCMH"/>
    <property type="match status" value="1"/>
</dbReference>
<comment type="caution">
    <text evidence="7">The sequence shown here is derived from an EMBL/GenBank/DDBJ whole genome shotgun (WGS) entry which is preliminary data.</text>
</comment>
<dbReference type="InterPro" id="IPR016169">
    <property type="entry name" value="FAD-bd_PCMH_sub2"/>
</dbReference>
<keyword evidence="8" id="KW-1185">Reference proteome</keyword>
<dbReference type="InterPro" id="IPR012951">
    <property type="entry name" value="BBE"/>
</dbReference>
<organism evidence="7 8">
    <name type="scientific">Staphylotrichum longicolle</name>
    <dbReference type="NCBI Taxonomy" id="669026"/>
    <lineage>
        <taxon>Eukaryota</taxon>
        <taxon>Fungi</taxon>
        <taxon>Dikarya</taxon>
        <taxon>Ascomycota</taxon>
        <taxon>Pezizomycotina</taxon>
        <taxon>Sordariomycetes</taxon>
        <taxon>Sordariomycetidae</taxon>
        <taxon>Sordariales</taxon>
        <taxon>Chaetomiaceae</taxon>
        <taxon>Staphylotrichum</taxon>
    </lineage>
</organism>
<evidence type="ECO:0000256" key="5">
    <source>
        <dbReference type="SAM" id="SignalP"/>
    </source>
</evidence>
<dbReference type="PANTHER" id="PTHR42973">
    <property type="entry name" value="BINDING OXIDOREDUCTASE, PUTATIVE (AFU_ORTHOLOGUE AFUA_1G17690)-RELATED"/>
    <property type="match status" value="1"/>
</dbReference>
<dbReference type="SUPFAM" id="SSF56176">
    <property type="entry name" value="FAD-binding/transporter-associated domain-like"/>
    <property type="match status" value="1"/>
</dbReference>
<dbReference type="Gene3D" id="3.30.43.10">
    <property type="entry name" value="Uridine Diphospho-n-acetylenolpyruvylglucosamine Reductase, domain 2"/>
    <property type="match status" value="1"/>
</dbReference>
<dbReference type="Pfam" id="PF08031">
    <property type="entry name" value="BBE"/>
    <property type="match status" value="1"/>
</dbReference>
<dbReference type="EMBL" id="JAHCVI010000001">
    <property type="protein sequence ID" value="KAG7291295.1"/>
    <property type="molecule type" value="Genomic_DNA"/>
</dbReference>
<dbReference type="Gene3D" id="3.30.465.10">
    <property type="match status" value="1"/>
</dbReference>
<protein>
    <recommendedName>
        <fullName evidence="6">FAD-binding PCMH-type domain-containing protein</fullName>
    </recommendedName>
</protein>
<dbReference type="InterPro" id="IPR016167">
    <property type="entry name" value="FAD-bd_PCMH_sub1"/>
</dbReference>
<dbReference type="InterPro" id="IPR016166">
    <property type="entry name" value="FAD-bd_PCMH"/>
</dbReference>
<dbReference type="GO" id="GO:0071949">
    <property type="term" value="F:FAD binding"/>
    <property type="evidence" value="ECO:0007669"/>
    <property type="project" value="InterPro"/>
</dbReference>
<evidence type="ECO:0000259" key="6">
    <source>
        <dbReference type="PROSITE" id="PS51387"/>
    </source>
</evidence>
<feature type="signal peptide" evidence="5">
    <location>
        <begin position="1"/>
        <end position="18"/>
    </location>
</feature>
<evidence type="ECO:0000313" key="7">
    <source>
        <dbReference type="EMBL" id="KAG7291295.1"/>
    </source>
</evidence>
<dbReference type="AlphaFoldDB" id="A0AAD4F1L1"/>
<keyword evidence="5" id="KW-0732">Signal</keyword>
<reference evidence="7" key="1">
    <citation type="submission" date="2023-02" db="EMBL/GenBank/DDBJ databases">
        <authorList>
            <person name="Palmer J.M."/>
        </authorList>
    </citation>
    <scope>NUCLEOTIDE SEQUENCE</scope>
    <source>
        <strain evidence="7">FW57</strain>
    </source>
</reference>
<comment type="similarity">
    <text evidence="1">Belongs to the oxygen-dependent FAD-linked oxidoreductase family.</text>
</comment>
<feature type="chain" id="PRO_5041962073" description="FAD-binding PCMH-type domain-containing protein" evidence="5">
    <location>
        <begin position="19"/>
        <end position="481"/>
    </location>
</feature>
<evidence type="ECO:0000256" key="4">
    <source>
        <dbReference type="ARBA" id="ARBA00023002"/>
    </source>
</evidence>
<name>A0AAD4F1L1_9PEZI</name>
<evidence type="ECO:0000256" key="1">
    <source>
        <dbReference type="ARBA" id="ARBA00005466"/>
    </source>
</evidence>
<feature type="domain" description="FAD-binding PCMH-type" evidence="6">
    <location>
        <begin position="61"/>
        <end position="231"/>
    </location>
</feature>
<evidence type="ECO:0000256" key="3">
    <source>
        <dbReference type="ARBA" id="ARBA00022827"/>
    </source>
</evidence>
<dbReference type="PANTHER" id="PTHR42973:SF15">
    <property type="entry name" value="FAD-BINDING PCMH-TYPE DOMAIN-CONTAINING PROTEIN"/>
    <property type="match status" value="1"/>
</dbReference>
<keyword evidence="2" id="KW-0285">Flavoprotein</keyword>
<proteinExistence type="inferred from homology"/>
<dbReference type="InterPro" id="IPR036318">
    <property type="entry name" value="FAD-bd_PCMH-like_sf"/>
</dbReference>
<dbReference type="Pfam" id="PF01565">
    <property type="entry name" value="FAD_binding_4"/>
    <property type="match status" value="1"/>
</dbReference>